<protein>
    <submittedName>
        <fullName evidence="1">Uncharacterized protein</fullName>
    </submittedName>
</protein>
<dbReference type="Proteomes" id="UP001586593">
    <property type="component" value="Unassembled WGS sequence"/>
</dbReference>
<organism evidence="1 2">
    <name type="scientific">Phialemonium thermophilum</name>
    <dbReference type="NCBI Taxonomy" id="223376"/>
    <lineage>
        <taxon>Eukaryota</taxon>
        <taxon>Fungi</taxon>
        <taxon>Dikarya</taxon>
        <taxon>Ascomycota</taxon>
        <taxon>Pezizomycotina</taxon>
        <taxon>Sordariomycetes</taxon>
        <taxon>Sordariomycetidae</taxon>
        <taxon>Cephalothecales</taxon>
        <taxon>Cephalothecaceae</taxon>
        <taxon>Phialemonium</taxon>
    </lineage>
</organism>
<reference evidence="1 2" key="1">
    <citation type="journal article" date="2024" name="Commun. Biol.">
        <title>Comparative genomic analysis of thermophilic fungi reveals convergent evolutionary adaptations and gene losses.</title>
        <authorList>
            <person name="Steindorff A.S."/>
            <person name="Aguilar-Pontes M.V."/>
            <person name="Robinson A.J."/>
            <person name="Andreopoulos B."/>
            <person name="LaButti K."/>
            <person name="Kuo A."/>
            <person name="Mondo S."/>
            <person name="Riley R."/>
            <person name="Otillar R."/>
            <person name="Haridas S."/>
            <person name="Lipzen A."/>
            <person name="Grimwood J."/>
            <person name="Schmutz J."/>
            <person name="Clum A."/>
            <person name="Reid I.D."/>
            <person name="Moisan M.C."/>
            <person name="Butler G."/>
            <person name="Nguyen T.T.M."/>
            <person name="Dewar K."/>
            <person name="Conant G."/>
            <person name="Drula E."/>
            <person name="Henrissat B."/>
            <person name="Hansel C."/>
            <person name="Singer S."/>
            <person name="Hutchinson M.I."/>
            <person name="de Vries R.P."/>
            <person name="Natvig D.O."/>
            <person name="Powell A.J."/>
            <person name="Tsang A."/>
            <person name="Grigoriev I.V."/>
        </authorList>
    </citation>
    <scope>NUCLEOTIDE SEQUENCE [LARGE SCALE GENOMIC DNA]</scope>
    <source>
        <strain evidence="1 2">ATCC 24622</strain>
    </source>
</reference>
<evidence type="ECO:0000313" key="2">
    <source>
        <dbReference type="Proteomes" id="UP001586593"/>
    </source>
</evidence>
<gene>
    <name evidence="1" type="ORF">VTK73DRAFT_8623</name>
</gene>
<sequence>MRDDLAEIGDGAERRRDYDIFEFMDWAVGPAKVEVDMKISDLVIFSYRRGCNPLVFLRQRRGMTGTCEFLCSLD</sequence>
<name>A0ABR3W7D8_9PEZI</name>
<evidence type="ECO:0000313" key="1">
    <source>
        <dbReference type="EMBL" id="KAL1855231.1"/>
    </source>
</evidence>
<comment type="caution">
    <text evidence="1">The sequence shown here is derived from an EMBL/GenBank/DDBJ whole genome shotgun (WGS) entry which is preliminary data.</text>
</comment>
<dbReference type="EMBL" id="JAZHXJ010000641">
    <property type="protein sequence ID" value="KAL1855231.1"/>
    <property type="molecule type" value="Genomic_DNA"/>
</dbReference>
<keyword evidence="2" id="KW-1185">Reference proteome</keyword>
<proteinExistence type="predicted"/>
<accession>A0ABR3W7D8</accession>